<comment type="caution">
    <text evidence="2">The sequence shown here is derived from an EMBL/GenBank/DDBJ whole genome shotgun (WGS) entry which is preliminary data.</text>
</comment>
<protein>
    <submittedName>
        <fullName evidence="2">Uncharacterized protein</fullName>
    </submittedName>
</protein>
<sequence length="100" mass="11601">MQVPSSQTRTGRRHGTPRGARDTAPEGTRVLAVDRQNMTLSRLYIDSQTATTITTAERERSRSSRKMKSGTERRRRGRRGLEKQKEEERRRGLEEKESEE</sequence>
<dbReference type="Proteomes" id="UP000324222">
    <property type="component" value="Unassembled WGS sequence"/>
</dbReference>
<keyword evidence="3" id="KW-1185">Reference proteome</keyword>
<dbReference type="EMBL" id="VSRR010015329">
    <property type="protein sequence ID" value="MPC58052.1"/>
    <property type="molecule type" value="Genomic_DNA"/>
</dbReference>
<evidence type="ECO:0000256" key="1">
    <source>
        <dbReference type="SAM" id="MobiDB-lite"/>
    </source>
</evidence>
<gene>
    <name evidence="2" type="ORF">E2C01_052045</name>
</gene>
<evidence type="ECO:0000313" key="2">
    <source>
        <dbReference type="EMBL" id="MPC58052.1"/>
    </source>
</evidence>
<accession>A0A5B7GGI9</accession>
<evidence type="ECO:0000313" key="3">
    <source>
        <dbReference type="Proteomes" id="UP000324222"/>
    </source>
</evidence>
<organism evidence="2 3">
    <name type="scientific">Portunus trituberculatus</name>
    <name type="common">Swimming crab</name>
    <name type="synonym">Neptunus trituberculatus</name>
    <dbReference type="NCBI Taxonomy" id="210409"/>
    <lineage>
        <taxon>Eukaryota</taxon>
        <taxon>Metazoa</taxon>
        <taxon>Ecdysozoa</taxon>
        <taxon>Arthropoda</taxon>
        <taxon>Crustacea</taxon>
        <taxon>Multicrustacea</taxon>
        <taxon>Malacostraca</taxon>
        <taxon>Eumalacostraca</taxon>
        <taxon>Eucarida</taxon>
        <taxon>Decapoda</taxon>
        <taxon>Pleocyemata</taxon>
        <taxon>Brachyura</taxon>
        <taxon>Eubrachyura</taxon>
        <taxon>Portunoidea</taxon>
        <taxon>Portunidae</taxon>
        <taxon>Portuninae</taxon>
        <taxon>Portunus</taxon>
    </lineage>
</organism>
<name>A0A5B7GGI9_PORTR</name>
<feature type="region of interest" description="Disordered" evidence="1">
    <location>
        <begin position="46"/>
        <end position="100"/>
    </location>
</feature>
<proteinExistence type="predicted"/>
<dbReference type="AlphaFoldDB" id="A0A5B7GGI9"/>
<feature type="region of interest" description="Disordered" evidence="1">
    <location>
        <begin position="1"/>
        <end position="34"/>
    </location>
</feature>
<feature type="compositionally biased region" description="Basic and acidic residues" evidence="1">
    <location>
        <begin position="79"/>
        <end position="100"/>
    </location>
</feature>
<feature type="compositionally biased region" description="Basic residues" evidence="1">
    <location>
        <begin position="63"/>
        <end position="78"/>
    </location>
</feature>
<reference evidence="2 3" key="1">
    <citation type="submission" date="2019-05" db="EMBL/GenBank/DDBJ databases">
        <title>Another draft genome of Portunus trituberculatus and its Hox gene families provides insights of decapod evolution.</title>
        <authorList>
            <person name="Jeong J.-H."/>
            <person name="Song I."/>
            <person name="Kim S."/>
            <person name="Choi T."/>
            <person name="Kim D."/>
            <person name="Ryu S."/>
            <person name="Kim W."/>
        </authorList>
    </citation>
    <scope>NUCLEOTIDE SEQUENCE [LARGE SCALE GENOMIC DNA]</scope>
    <source>
        <tissue evidence="2">Muscle</tissue>
    </source>
</reference>